<dbReference type="Gene3D" id="3.60.40.10">
    <property type="entry name" value="PPM-type phosphatase domain"/>
    <property type="match status" value="1"/>
</dbReference>
<dbReference type="EMBL" id="LFYR01000650">
    <property type="protein sequence ID" value="KMZ71903.1"/>
    <property type="molecule type" value="Genomic_DNA"/>
</dbReference>
<keyword evidence="3" id="KW-0904">Protein phosphatase</keyword>
<comment type="caution">
    <text evidence="8">The sequence shown here is derived from an EMBL/GenBank/DDBJ whole genome shotgun (WGS) entry which is preliminary data.</text>
</comment>
<dbReference type="GO" id="GO:1902531">
    <property type="term" value="P:regulation of intracellular signal transduction"/>
    <property type="evidence" value="ECO:0000318"/>
    <property type="project" value="GO_Central"/>
</dbReference>
<feature type="region of interest" description="Disordered" evidence="6">
    <location>
        <begin position="1"/>
        <end position="21"/>
    </location>
</feature>
<dbReference type="STRING" id="29655.A0A0K9PS60"/>
<evidence type="ECO:0000256" key="3">
    <source>
        <dbReference type="ARBA" id="ARBA00022912"/>
    </source>
</evidence>
<gene>
    <name evidence="8" type="ORF">ZOSMA_172G00320</name>
</gene>
<keyword evidence="2" id="KW-0378">Hydrolase</keyword>
<evidence type="ECO:0000313" key="8">
    <source>
        <dbReference type="EMBL" id="KMZ71903.1"/>
    </source>
</evidence>
<dbReference type="Proteomes" id="UP000036987">
    <property type="component" value="Unassembled WGS sequence"/>
</dbReference>
<feature type="compositionally biased region" description="Acidic residues" evidence="6">
    <location>
        <begin position="115"/>
        <end position="135"/>
    </location>
</feature>
<dbReference type="PANTHER" id="PTHR47992">
    <property type="entry name" value="PROTEIN PHOSPHATASE"/>
    <property type="match status" value="1"/>
</dbReference>
<evidence type="ECO:0000256" key="2">
    <source>
        <dbReference type="ARBA" id="ARBA00022801"/>
    </source>
</evidence>
<dbReference type="SUPFAM" id="SSF81606">
    <property type="entry name" value="PP2C-like"/>
    <property type="match status" value="1"/>
</dbReference>
<evidence type="ECO:0000256" key="6">
    <source>
        <dbReference type="SAM" id="MobiDB-lite"/>
    </source>
</evidence>
<name>A0A0K9PS60_ZOSMR</name>
<proteinExistence type="predicted"/>
<sequence length="356" mass="38875">MGACQSSPTPQETEQQQESEKDAVYIVEDDEAELYSPDGARKLVSIYSKQGKKGPNQDAAILRQGYGVEDGVFCGVFDGHGRKGHYVSKVIRDYLPSLLLAQRNALLSNDPLAESSDDGDDDNDVDDDDSDEDDPCSSSASEMFDEWKEACVGAFKAMDKELIHRLPLGCSSSGSTAVTIVKIGSDVIIANLGDSRAVLGTMINGQLTAVQLTTDLKPGLPHEAKRIRKRNGRVFALKQEPNIQRVWLPNSNSPGLAMARAFGDLQLKDYGVIAVPQVSYHHLYDNDQFIVLATDGVWDVLSNQQVVSIIGSVKKKQNAAHAVVAMAGQVWKQKFPTSKIDDCTILCLFLHDMEDT</sequence>
<organism evidence="8 9">
    <name type="scientific">Zostera marina</name>
    <name type="common">Eelgrass</name>
    <dbReference type="NCBI Taxonomy" id="29655"/>
    <lineage>
        <taxon>Eukaryota</taxon>
        <taxon>Viridiplantae</taxon>
        <taxon>Streptophyta</taxon>
        <taxon>Embryophyta</taxon>
        <taxon>Tracheophyta</taxon>
        <taxon>Spermatophyta</taxon>
        <taxon>Magnoliopsida</taxon>
        <taxon>Liliopsida</taxon>
        <taxon>Zosteraceae</taxon>
        <taxon>Zostera</taxon>
    </lineage>
</organism>
<dbReference type="Pfam" id="PF00481">
    <property type="entry name" value="PP2C"/>
    <property type="match status" value="1"/>
</dbReference>
<reference evidence="9" key="1">
    <citation type="journal article" date="2016" name="Nature">
        <title>The genome of the seagrass Zostera marina reveals angiosperm adaptation to the sea.</title>
        <authorList>
            <person name="Olsen J.L."/>
            <person name="Rouze P."/>
            <person name="Verhelst B."/>
            <person name="Lin Y.-C."/>
            <person name="Bayer T."/>
            <person name="Collen J."/>
            <person name="Dattolo E."/>
            <person name="De Paoli E."/>
            <person name="Dittami S."/>
            <person name="Maumus F."/>
            <person name="Michel G."/>
            <person name="Kersting A."/>
            <person name="Lauritano C."/>
            <person name="Lohaus R."/>
            <person name="Toepel M."/>
            <person name="Tonon T."/>
            <person name="Vanneste K."/>
            <person name="Amirebrahimi M."/>
            <person name="Brakel J."/>
            <person name="Bostroem C."/>
            <person name="Chovatia M."/>
            <person name="Grimwood J."/>
            <person name="Jenkins J.W."/>
            <person name="Jueterbock A."/>
            <person name="Mraz A."/>
            <person name="Stam W.T."/>
            <person name="Tice H."/>
            <person name="Bornberg-Bauer E."/>
            <person name="Green P.J."/>
            <person name="Pearson G.A."/>
            <person name="Procaccini G."/>
            <person name="Duarte C.M."/>
            <person name="Schmutz J."/>
            <person name="Reusch T.B.H."/>
            <person name="Van de Peer Y."/>
        </authorList>
    </citation>
    <scope>NUCLEOTIDE SEQUENCE [LARGE SCALE GENOMIC DNA]</scope>
    <source>
        <strain evidence="9">cv. Finnish</strain>
    </source>
</reference>
<feature type="region of interest" description="Disordered" evidence="6">
    <location>
        <begin position="109"/>
        <end position="141"/>
    </location>
</feature>
<comment type="catalytic activity">
    <reaction evidence="4">
        <text>O-phospho-L-seryl-[protein] + H2O = L-seryl-[protein] + phosphate</text>
        <dbReference type="Rhea" id="RHEA:20629"/>
        <dbReference type="Rhea" id="RHEA-COMP:9863"/>
        <dbReference type="Rhea" id="RHEA-COMP:11604"/>
        <dbReference type="ChEBI" id="CHEBI:15377"/>
        <dbReference type="ChEBI" id="CHEBI:29999"/>
        <dbReference type="ChEBI" id="CHEBI:43474"/>
        <dbReference type="ChEBI" id="CHEBI:83421"/>
        <dbReference type="EC" id="3.1.3.16"/>
    </reaction>
</comment>
<dbReference type="PROSITE" id="PS51746">
    <property type="entry name" value="PPM_2"/>
    <property type="match status" value="1"/>
</dbReference>
<evidence type="ECO:0000256" key="1">
    <source>
        <dbReference type="ARBA" id="ARBA00013081"/>
    </source>
</evidence>
<keyword evidence="9" id="KW-1185">Reference proteome</keyword>
<dbReference type="InterPro" id="IPR001932">
    <property type="entry name" value="PPM-type_phosphatase-like_dom"/>
</dbReference>
<dbReference type="AlphaFoldDB" id="A0A0K9PS60"/>
<protein>
    <recommendedName>
        <fullName evidence="1">protein-serine/threonine phosphatase</fullName>
        <ecNumber evidence="1">3.1.3.16</ecNumber>
    </recommendedName>
</protein>
<comment type="catalytic activity">
    <reaction evidence="5">
        <text>O-phospho-L-threonyl-[protein] + H2O = L-threonyl-[protein] + phosphate</text>
        <dbReference type="Rhea" id="RHEA:47004"/>
        <dbReference type="Rhea" id="RHEA-COMP:11060"/>
        <dbReference type="Rhea" id="RHEA-COMP:11605"/>
        <dbReference type="ChEBI" id="CHEBI:15377"/>
        <dbReference type="ChEBI" id="CHEBI:30013"/>
        <dbReference type="ChEBI" id="CHEBI:43474"/>
        <dbReference type="ChEBI" id="CHEBI:61977"/>
        <dbReference type="EC" id="3.1.3.16"/>
    </reaction>
</comment>
<accession>A0A0K9PS60</accession>
<dbReference type="OMA" id="VWAADSE"/>
<feature type="domain" description="PPM-type phosphatase" evidence="7">
    <location>
        <begin position="43"/>
        <end position="350"/>
    </location>
</feature>
<evidence type="ECO:0000256" key="5">
    <source>
        <dbReference type="ARBA" id="ARBA00048336"/>
    </source>
</evidence>
<evidence type="ECO:0000259" key="7">
    <source>
        <dbReference type="PROSITE" id="PS51746"/>
    </source>
</evidence>
<dbReference type="EC" id="3.1.3.16" evidence="1"/>
<dbReference type="SMART" id="SM00332">
    <property type="entry name" value="PP2Cc"/>
    <property type="match status" value="1"/>
</dbReference>
<evidence type="ECO:0000256" key="4">
    <source>
        <dbReference type="ARBA" id="ARBA00047761"/>
    </source>
</evidence>
<dbReference type="CDD" id="cd00143">
    <property type="entry name" value="PP2Cc"/>
    <property type="match status" value="1"/>
</dbReference>
<dbReference type="OrthoDB" id="10264738at2759"/>
<dbReference type="InterPro" id="IPR015655">
    <property type="entry name" value="PP2C"/>
</dbReference>
<evidence type="ECO:0000313" key="9">
    <source>
        <dbReference type="Proteomes" id="UP000036987"/>
    </source>
</evidence>
<feature type="compositionally biased region" description="Low complexity" evidence="6">
    <location>
        <begin position="1"/>
        <end position="16"/>
    </location>
</feature>
<dbReference type="GO" id="GO:0004722">
    <property type="term" value="F:protein serine/threonine phosphatase activity"/>
    <property type="evidence" value="ECO:0000318"/>
    <property type="project" value="GO_Central"/>
</dbReference>
<dbReference type="InterPro" id="IPR036457">
    <property type="entry name" value="PPM-type-like_dom_sf"/>
</dbReference>